<evidence type="ECO:0000256" key="2">
    <source>
        <dbReference type="ARBA" id="ARBA00010270"/>
    </source>
</evidence>
<dbReference type="RefSeq" id="WP_085422512.1">
    <property type="nucleotide sequence ID" value="NZ_FXAF01000006.1"/>
</dbReference>
<keyword evidence="8" id="KW-0732">Signal</keyword>
<reference evidence="10" key="1">
    <citation type="submission" date="2017-04" db="EMBL/GenBank/DDBJ databases">
        <authorList>
            <person name="Varghese N."/>
            <person name="Submissions S."/>
        </authorList>
    </citation>
    <scope>NUCLEOTIDE SEQUENCE [LARGE SCALE GENOMIC DNA]</scope>
    <source>
        <strain evidence="10">B4P</strain>
    </source>
</reference>
<keyword evidence="7" id="KW-1133">Transmembrane helix</keyword>
<evidence type="ECO:0000256" key="4">
    <source>
        <dbReference type="ARBA" id="ARBA00022475"/>
    </source>
</evidence>
<dbReference type="Pfam" id="PF07886">
    <property type="entry name" value="BA14K"/>
    <property type="match status" value="1"/>
</dbReference>
<organism evidence="9 10">
    <name type="scientific">Xaviernesmea oryzae</name>
    <dbReference type="NCBI Taxonomy" id="464029"/>
    <lineage>
        <taxon>Bacteria</taxon>
        <taxon>Pseudomonadati</taxon>
        <taxon>Pseudomonadota</taxon>
        <taxon>Alphaproteobacteria</taxon>
        <taxon>Hyphomicrobiales</taxon>
        <taxon>Rhizobiaceae</taxon>
        <taxon>Rhizobium/Agrobacterium group</taxon>
        <taxon>Xaviernesmea</taxon>
    </lineage>
</organism>
<dbReference type="STRING" id="464029.SAMN02982989_2305"/>
<keyword evidence="4" id="KW-1003">Cell membrane</keyword>
<gene>
    <name evidence="9" type="ORF">SAMN02982989_2305</name>
</gene>
<dbReference type="GO" id="GO:0016020">
    <property type="term" value="C:membrane"/>
    <property type="evidence" value="ECO:0007669"/>
    <property type="project" value="UniProtKB-SubCell"/>
</dbReference>
<keyword evidence="7" id="KW-0472">Membrane</keyword>
<dbReference type="GO" id="GO:0030246">
    <property type="term" value="F:carbohydrate binding"/>
    <property type="evidence" value="ECO:0007669"/>
    <property type="project" value="UniProtKB-KW"/>
</dbReference>
<evidence type="ECO:0000313" key="10">
    <source>
        <dbReference type="Proteomes" id="UP000192903"/>
    </source>
</evidence>
<dbReference type="InterPro" id="IPR012413">
    <property type="entry name" value="BA14K"/>
</dbReference>
<feature type="chain" id="PRO_5012914219" description="Lectin-like protein BA14k" evidence="8">
    <location>
        <begin position="28"/>
        <end position="141"/>
    </location>
</feature>
<evidence type="ECO:0000313" key="9">
    <source>
        <dbReference type="EMBL" id="SMF45736.1"/>
    </source>
</evidence>
<comment type="subcellular location">
    <subcellularLocation>
        <location evidence="1">Membrane</location>
        <topology evidence="1">Single-pass membrane protein</topology>
    </subcellularLocation>
</comment>
<evidence type="ECO:0000256" key="6">
    <source>
        <dbReference type="ARBA" id="ARBA00025321"/>
    </source>
</evidence>
<dbReference type="Proteomes" id="UP000192903">
    <property type="component" value="Unassembled WGS sequence"/>
</dbReference>
<dbReference type="OrthoDB" id="8117189at2"/>
<evidence type="ECO:0000256" key="1">
    <source>
        <dbReference type="ARBA" id="ARBA00004167"/>
    </source>
</evidence>
<comment type="similarity">
    <text evidence="2">Belongs to the BA14k family.</text>
</comment>
<keyword evidence="5" id="KW-0430">Lectin</keyword>
<feature type="transmembrane region" description="Helical" evidence="7">
    <location>
        <begin position="80"/>
        <end position="99"/>
    </location>
</feature>
<comment type="function">
    <text evidence="6">Has immunoglobulin-binding and hemagglutination properties, and can bind to mannose. Essential for virulence. May be involved in LPS biosynthesis or polysaccharide transport.</text>
</comment>
<evidence type="ECO:0000256" key="8">
    <source>
        <dbReference type="SAM" id="SignalP"/>
    </source>
</evidence>
<sequence length="141" mass="16035">MRSFRLRLTAVAIAAASAFAGFTPAQAFQMPPAPGISFANPVTDVQYRDRRDWRRDRYGWHRGYRGYRDRRPGYRYHNGFWFPLAAFATGAIIGGAVAADRGGYGSRHVAWCESRYRTYRASDNTYVPRAGVRAQCVSPYR</sequence>
<proteinExistence type="inferred from homology"/>
<dbReference type="EMBL" id="FXAF01000006">
    <property type="protein sequence ID" value="SMF45736.1"/>
    <property type="molecule type" value="Genomic_DNA"/>
</dbReference>
<keyword evidence="10" id="KW-1185">Reference proteome</keyword>
<protein>
    <recommendedName>
        <fullName evidence="3">Lectin-like protein BA14k</fullName>
    </recommendedName>
</protein>
<feature type="signal peptide" evidence="8">
    <location>
        <begin position="1"/>
        <end position="27"/>
    </location>
</feature>
<evidence type="ECO:0000256" key="3">
    <source>
        <dbReference type="ARBA" id="ARBA00020552"/>
    </source>
</evidence>
<keyword evidence="7" id="KW-0812">Transmembrane</keyword>
<accession>A0A1X7F4D4</accession>
<evidence type="ECO:0000256" key="5">
    <source>
        <dbReference type="ARBA" id="ARBA00022734"/>
    </source>
</evidence>
<evidence type="ECO:0000256" key="7">
    <source>
        <dbReference type="SAM" id="Phobius"/>
    </source>
</evidence>
<dbReference type="AlphaFoldDB" id="A0A1X7F4D4"/>
<name>A0A1X7F4D4_9HYPH</name>